<dbReference type="EMBL" id="CAHS01000006">
    <property type="protein sequence ID" value="CCG86088.1"/>
    <property type="molecule type" value="Genomic_DNA"/>
</dbReference>
<evidence type="ECO:0000313" key="2">
    <source>
        <dbReference type="Proteomes" id="UP000018217"/>
    </source>
</evidence>
<gene>
    <name evidence="1" type="ORF">EPIR_0723</name>
</gene>
<sequence>MQECVHNGEILYFSVQLYTETILSQDRGVAFSVTALCGDGGW</sequence>
<dbReference type="AlphaFoldDB" id="V5Z555"/>
<accession>V5Z555</accession>
<reference evidence="1 2" key="1">
    <citation type="journal article" date="2013" name="Syst. Appl. Microbiol.">
        <title>Phylogenetic position and virulence apparatus of the pear flower necrosis pathogen Erwinia piriflorinigrans CFBP 5888T as assessed by comparative genomics.</title>
        <authorList>
            <person name="Smits T.H."/>
            <person name="Rezzonico F."/>
            <person name="Lopez M.M."/>
            <person name="Blom J."/>
            <person name="Goesmann A."/>
            <person name="Frey J.E."/>
            <person name="Duffy B."/>
        </authorList>
    </citation>
    <scope>NUCLEOTIDE SEQUENCE [LARGE SCALE GENOMIC DNA]</scope>
    <source>
        <strain evidence="2">CFBP5888</strain>
    </source>
</reference>
<dbReference type="STRING" id="1161919.EPIR_0723"/>
<comment type="caution">
    <text evidence="1">The sequence shown here is derived from an EMBL/GenBank/DDBJ whole genome shotgun (WGS) entry which is preliminary data.</text>
</comment>
<keyword evidence="2" id="KW-1185">Reference proteome</keyword>
<organism evidence="1 2">
    <name type="scientific">Erwinia piriflorinigrans CFBP 5888</name>
    <dbReference type="NCBI Taxonomy" id="1161919"/>
    <lineage>
        <taxon>Bacteria</taxon>
        <taxon>Pseudomonadati</taxon>
        <taxon>Pseudomonadota</taxon>
        <taxon>Gammaproteobacteria</taxon>
        <taxon>Enterobacterales</taxon>
        <taxon>Erwiniaceae</taxon>
        <taxon>Erwinia</taxon>
    </lineage>
</organism>
<proteinExistence type="predicted"/>
<protein>
    <submittedName>
        <fullName evidence="1">Uncharacterized protein</fullName>
    </submittedName>
</protein>
<name>V5Z555_9GAMM</name>
<dbReference type="Proteomes" id="UP000018217">
    <property type="component" value="Unassembled WGS sequence"/>
</dbReference>
<evidence type="ECO:0000313" key="1">
    <source>
        <dbReference type="EMBL" id="CCG86088.1"/>
    </source>
</evidence>